<evidence type="ECO:0000313" key="3">
    <source>
        <dbReference type="Proteomes" id="UP000536835"/>
    </source>
</evidence>
<organism evidence="2 3">
    <name type="scientific">Parvularcula mediterranea</name>
    <dbReference type="NCBI Taxonomy" id="2732508"/>
    <lineage>
        <taxon>Bacteria</taxon>
        <taxon>Pseudomonadati</taxon>
        <taxon>Pseudomonadota</taxon>
        <taxon>Alphaproteobacteria</taxon>
        <taxon>Parvularculales</taxon>
        <taxon>Parvularculaceae</taxon>
        <taxon>Parvularcula</taxon>
    </lineage>
</organism>
<keyword evidence="3" id="KW-1185">Reference proteome</keyword>
<dbReference type="GO" id="GO:0016491">
    <property type="term" value="F:oxidoreductase activity"/>
    <property type="evidence" value="ECO:0007669"/>
    <property type="project" value="UniProtKB-KW"/>
</dbReference>
<keyword evidence="1" id="KW-0560">Oxidoreductase</keyword>
<dbReference type="PRINTS" id="PR00081">
    <property type="entry name" value="GDHRDH"/>
</dbReference>
<dbReference type="InterPro" id="IPR002347">
    <property type="entry name" value="SDR_fam"/>
</dbReference>
<dbReference type="PANTHER" id="PTHR43157">
    <property type="entry name" value="PHOSPHATIDYLINOSITOL-GLYCAN BIOSYNTHESIS CLASS F PROTEIN-RELATED"/>
    <property type="match status" value="1"/>
</dbReference>
<sequence>MLSILKAMIEHRQKTFVVTGSNTGIGFETAKAFAELGGRVILAVRDEAKGQAAADDISKVTGNDKVAVLHLDLGDLASIRKAAEALKGEERIDILVNNAGLATTSDGETKDGFELIAGVNHIGTFAFTEAIMGKLLETARTRGECRVINLSSAAHQFARKLDPEDLFPEKRGMARDAYSESKLMNLLHVREMARRYGRLGIRAHAVHPGFVSSDFGRSNHFPGAWQAVFMLTKPLQISPAKGARTTIAAALSDDGAWNNGVYWDKEKPATPTLPDDPDRVARMLWDETERLLAEKGFIVERDAEEDADLFASQTSTLFPNGL</sequence>
<evidence type="ECO:0000256" key="1">
    <source>
        <dbReference type="ARBA" id="ARBA00023002"/>
    </source>
</evidence>
<dbReference type="Proteomes" id="UP000536835">
    <property type="component" value="Unassembled WGS sequence"/>
</dbReference>
<dbReference type="Pfam" id="PF00106">
    <property type="entry name" value="adh_short"/>
    <property type="match status" value="1"/>
</dbReference>
<dbReference type="InterPro" id="IPR036291">
    <property type="entry name" value="NAD(P)-bd_dom_sf"/>
</dbReference>
<comment type="caution">
    <text evidence="2">The sequence shown here is derived from an EMBL/GenBank/DDBJ whole genome shotgun (WGS) entry which is preliminary data.</text>
</comment>
<dbReference type="Gene3D" id="3.40.50.720">
    <property type="entry name" value="NAD(P)-binding Rossmann-like Domain"/>
    <property type="match status" value="1"/>
</dbReference>
<name>A0A7Y3RNK6_9PROT</name>
<protein>
    <submittedName>
        <fullName evidence="2">SDR family NAD(P)-dependent oxidoreductase</fullName>
    </submittedName>
</protein>
<dbReference type="AlphaFoldDB" id="A0A7Y3RNK6"/>
<proteinExistence type="predicted"/>
<dbReference type="RefSeq" id="WP_173200540.1">
    <property type="nucleotide sequence ID" value="NZ_JABFCX010000003.1"/>
</dbReference>
<dbReference type="SUPFAM" id="SSF51735">
    <property type="entry name" value="NAD(P)-binding Rossmann-fold domains"/>
    <property type="match status" value="1"/>
</dbReference>
<dbReference type="EMBL" id="JABFCX010000003">
    <property type="protein sequence ID" value="NNU17275.1"/>
    <property type="molecule type" value="Genomic_DNA"/>
</dbReference>
<evidence type="ECO:0000313" key="2">
    <source>
        <dbReference type="EMBL" id="NNU17275.1"/>
    </source>
</evidence>
<dbReference type="PANTHER" id="PTHR43157:SF31">
    <property type="entry name" value="PHOSPHATIDYLINOSITOL-GLYCAN BIOSYNTHESIS CLASS F PROTEIN"/>
    <property type="match status" value="1"/>
</dbReference>
<accession>A0A7Y3RNK6</accession>
<reference evidence="2 3" key="1">
    <citation type="submission" date="2020-05" db="EMBL/GenBank/DDBJ databases">
        <title>Parvularcula mediterraneae sp. nov., isolated from polypropylene straw from shallow seawater of the seashore of Laganas in Zakynthos island, Greece.</title>
        <authorList>
            <person name="Szabo I."/>
            <person name="Al-Omari J."/>
            <person name="Rado J."/>
            <person name="Szerdahelyi G.S."/>
        </authorList>
    </citation>
    <scope>NUCLEOTIDE SEQUENCE [LARGE SCALE GENOMIC DNA]</scope>
    <source>
        <strain evidence="2 3">ZS-1/3</strain>
    </source>
</reference>
<gene>
    <name evidence="2" type="ORF">HK107_13170</name>
</gene>